<keyword evidence="3" id="KW-1185">Reference proteome</keyword>
<name>A0ABQ8P8C6_9CRYT</name>
<comment type="caution">
    <text evidence="2">The sequence shown here is derived from an EMBL/GenBank/DDBJ whole genome shotgun (WGS) entry which is preliminary data.</text>
</comment>
<evidence type="ECO:0000256" key="1">
    <source>
        <dbReference type="SAM" id="SignalP"/>
    </source>
</evidence>
<feature type="signal peptide" evidence="1">
    <location>
        <begin position="1"/>
        <end position="22"/>
    </location>
</feature>
<feature type="chain" id="PRO_5045358487" evidence="1">
    <location>
        <begin position="23"/>
        <end position="997"/>
    </location>
</feature>
<organism evidence="2 3">
    <name type="scientific">Cryptosporidium canis</name>
    <dbReference type="NCBI Taxonomy" id="195482"/>
    <lineage>
        <taxon>Eukaryota</taxon>
        <taxon>Sar</taxon>
        <taxon>Alveolata</taxon>
        <taxon>Apicomplexa</taxon>
        <taxon>Conoidasida</taxon>
        <taxon>Coccidia</taxon>
        <taxon>Eucoccidiorida</taxon>
        <taxon>Eimeriorina</taxon>
        <taxon>Cryptosporidiidae</taxon>
        <taxon>Cryptosporidium</taxon>
    </lineage>
</organism>
<keyword evidence="1" id="KW-0732">Signal</keyword>
<sequence>MDFITLLPRVVFIFFIPWLAQIVQIDSLPWIAEHELGDPSKISERMQKSNIQSAFEKRIPNSYEIRFNETYGRLRSLINQNDEKLYMNKINIMYDLLAEQIRKIGFSCPIDSAIKDQYCSEKYFSGFENEKQRSYCEKDVESSQIVYSYESNEYSFSDTGEIFLNYENGDLILDDPNCVSVVVDGDVLICGDLTIANGQLNTLTSFDAFEAQGLSIDGAQSMHAKKRCIIRKGITVRGSMILPFSNLIVIGKLIVGKNVYAADIQIDLSSNVFIGVLYLFSDIIQSSNITGAFDPFSLTRIKLFHLSNTCLSNFQNYKETDGEKIINKRLGSLWSGRKIYVGNSGKLWVRGDIYGGEVVITDAGIIFGVCGDLKTNTTHGLGIHIMDSGCLHMINSSVYASRLSVIRSSTLTVTKGELNINNILLLHSASKIKIGGGLLLYIASIRESSSLFAESLKVLNHGIIHMDSSSYNQIIYNIFDIDYSEFEGSSETNKFNGYFQVIMASDVTIYGEVMVRGSIEINDGSEFVSMGRMVVSENLVINDGSIISILGDLNYSHHNLNVACDRYSHCINGSILVSNSSNVFIGNGSLSVGGYLDLIGSDFILGENLVIGKSVVSTRKSNFFIKEGDLIIQGVGMTKEKKLENKNFLISNSIFLINGKLIVWNGDAAIIMKSCLEAKQAYIEGSLGMSTKSLLVIDGDKMNSIIDLTFKDIHQINLLVYGNMTVDTFSEVLILEGSISIEAVILASGSKISVKNKVKGKIDPYRVIIDRVVVLQGNSLIDIPEGYILDVNSGILVDEFSIMTCSKLRTNGDLFTDDGGSFFANNVEIFYPSTLVSQDSSKINIERLQILYSKDEGTLVDRSSEFSDTPLFISENGGSIHIHRCEYSCEELECILSHFGIRTVESIISIKNSSPGFIPIKSSVQFFELNSTKHKELYEVIDPIAFIIRKNPEERRQIRNKSKITFSKGEQVRRGRTWDIDDNKININNESHSIQWQ</sequence>
<reference evidence="2" key="1">
    <citation type="submission" date="2022-10" db="EMBL/GenBank/DDBJ databases">
        <title>Adaptive evolution leads to modifications in subtelomeric GC content in a zoonotic Cryptosporidium species.</title>
        <authorList>
            <person name="Li J."/>
            <person name="Feng Y."/>
            <person name="Xiao L."/>
        </authorList>
    </citation>
    <scope>NUCLEOTIDE SEQUENCE</scope>
    <source>
        <strain evidence="2">25894</strain>
    </source>
</reference>
<accession>A0ABQ8P8C6</accession>
<gene>
    <name evidence="2" type="ORF">OJ252_1525</name>
</gene>
<evidence type="ECO:0000313" key="2">
    <source>
        <dbReference type="EMBL" id="KAJ1611494.1"/>
    </source>
</evidence>
<dbReference type="Proteomes" id="UP001071777">
    <property type="component" value="Unassembled WGS sequence"/>
</dbReference>
<dbReference type="EMBL" id="JAPCXB010000058">
    <property type="protein sequence ID" value="KAJ1611494.1"/>
    <property type="molecule type" value="Genomic_DNA"/>
</dbReference>
<proteinExistence type="predicted"/>
<evidence type="ECO:0000313" key="3">
    <source>
        <dbReference type="Proteomes" id="UP001071777"/>
    </source>
</evidence>
<protein>
    <submittedName>
        <fullName evidence="2">Signal peptide-containing protein</fullName>
    </submittedName>
</protein>